<organism evidence="2 3">
    <name type="scientific">Holothuria leucospilota</name>
    <name type="common">Black long sea cucumber</name>
    <name type="synonym">Mertensiothuria leucospilota</name>
    <dbReference type="NCBI Taxonomy" id="206669"/>
    <lineage>
        <taxon>Eukaryota</taxon>
        <taxon>Metazoa</taxon>
        <taxon>Echinodermata</taxon>
        <taxon>Eleutherozoa</taxon>
        <taxon>Echinozoa</taxon>
        <taxon>Holothuroidea</taxon>
        <taxon>Aspidochirotacea</taxon>
        <taxon>Aspidochirotida</taxon>
        <taxon>Holothuriidae</taxon>
        <taxon>Holothuria</taxon>
    </lineage>
</organism>
<gene>
    <name evidence="2" type="ORF">HOLleu_32712</name>
</gene>
<keyword evidence="3" id="KW-1185">Reference proteome</keyword>
<evidence type="ECO:0000256" key="1">
    <source>
        <dbReference type="ARBA" id="ARBA00007753"/>
    </source>
</evidence>
<protein>
    <recommendedName>
        <fullName evidence="4">Protein FAM228B</fullName>
    </recommendedName>
</protein>
<evidence type="ECO:0000313" key="2">
    <source>
        <dbReference type="EMBL" id="KAJ8027544.1"/>
    </source>
</evidence>
<accession>A0A9Q1BJ82</accession>
<evidence type="ECO:0008006" key="4">
    <source>
        <dbReference type="Google" id="ProtNLM"/>
    </source>
</evidence>
<dbReference type="AlphaFoldDB" id="A0A9Q1BJ82"/>
<dbReference type="PANTHER" id="PTHR28584">
    <property type="entry name" value="FAMILY WITH SEQUENCE SIMILARITY 228 MEMBER A"/>
    <property type="match status" value="1"/>
</dbReference>
<dbReference type="Proteomes" id="UP001152320">
    <property type="component" value="Chromosome 16"/>
</dbReference>
<dbReference type="EMBL" id="JAIZAY010000016">
    <property type="protein sequence ID" value="KAJ8027544.1"/>
    <property type="molecule type" value="Genomic_DNA"/>
</dbReference>
<evidence type="ECO:0000313" key="3">
    <source>
        <dbReference type="Proteomes" id="UP001152320"/>
    </source>
</evidence>
<sequence length="251" mass="29182">MYMSVLDTENTFVRDVDNFLLSKAFLDLRKKEMLHKKWSEQISEPIEAKIFQEMKKNYPQVDKQKRKLYEQYLKHGNKKGFVFLDTFDTSEYNPLQLVTPRPAPIHIRVRTHSDPLLLQQRVRDVEDQTILGCVTGKTLDARELESHRLPPLPLVPLGRHGTECNTWLAMPLHDIESPVRHMSRRRMHGTFNNEEFDFTDLTSISKDPAIVEREMNIQKRRHFNTATFQQQALVVGLSPTSSQQSVASPVS</sequence>
<dbReference type="PANTHER" id="PTHR28584:SF1">
    <property type="entry name" value="PROTEIN FAM228B"/>
    <property type="match status" value="1"/>
</dbReference>
<dbReference type="OrthoDB" id="9905773at2759"/>
<comment type="caution">
    <text evidence="2">The sequence shown here is derived from an EMBL/GenBank/DDBJ whole genome shotgun (WGS) entry which is preliminary data.</text>
</comment>
<name>A0A9Q1BJ82_HOLLE</name>
<dbReference type="InterPro" id="IPR040046">
    <property type="entry name" value="FAM228"/>
</dbReference>
<proteinExistence type="inferred from homology"/>
<reference evidence="2" key="1">
    <citation type="submission" date="2021-10" db="EMBL/GenBank/DDBJ databases">
        <title>Tropical sea cucumber genome reveals ecological adaptation and Cuvierian tubules defense mechanism.</title>
        <authorList>
            <person name="Chen T."/>
        </authorList>
    </citation>
    <scope>NUCLEOTIDE SEQUENCE</scope>
    <source>
        <strain evidence="2">Nanhai2018</strain>
        <tissue evidence="2">Muscle</tissue>
    </source>
</reference>
<comment type="similarity">
    <text evidence="1">Belongs to the FAM228 family.</text>
</comment>